<dbReference type="GO" id="GO:0005634">
    <property type="term" value="C:nucleus"/>
    <property type="evidence" value="ECO:0007669"/>
    <property type="project" value="UniProtKB-SubCell"/>
</dbReference>
<dbReference type="EMBL" id="CAINUL010000014">
    <property type="protein sequence ID" value="CAD0111801.1"/>
    <property type="molecule type" value="Genomic_DNA"/>
</dbReference>
<sequence>MSPPVLGATRPLAPQPVRSADAPVLQPLHNSYPLKSTRSRRGTINAACRECRLKKLKRCLVKGIDSCEYTVNPGETRFTALKRKNASLVTEADRMHRFIEALRSASPSQAQEMLSHLRTADDLSQLSTPTLSQPDPHAQPFDRHDSDSSMSSGPSPPSNADTAHTPHTSRSRKAQADKQALRVAACELCAVAAIGSQYIKESLPEGIQQNVYSAAKHLLEDTLTFDANRAAKTCVMLCLYNVMSKQKVAMTFVVCPPNMERRQWTELRKTWRVLVFLETWLSSTLGYVSGLQLPKELMNVKNLEIEYEATLEEKVTTEMVKITVIKFDMLRLSLSFKSLSALMIGTITNELQHWYRSLPHEMRLAGLADNSEVSFELRRTIYYVKFLYFGAQIMLLRRVLQSMYEQSNLLAGDEAVVNDLIAQANFAARESAKLFKLMLVEGRIVKKCWAYSSCVMILHNAAEMLFEQHMEGRPVSRLQDDLHLALACLDFLQVCSQKDLAAGQFYSTLSRFYTTMYSTASGQLEFGPDMVNTARDLNELTRRPFKTPSQASPEFCYLWQEEDQENAQRQQYINDLMIRDVANAPDESLCCDSWQRIDGIKNDGMIHDLLSGIRPGRFLPGFESSNWT</sequence>
<dbReference type="GO" id="GO:0003700">
    <property type="term" value="F:DNA-binding transcription factor activity"/>
    <property type="evidence" value="ECO:0007669"/>
    <property type="project" value="InterPro"/>
</dbReference>
<evidence type="ECO:0000256" key="1">
    <source>
        <dbReference type="ARBA" id="ARBA00004123"/>
    </source>
</evidence>
<dbReference type="GO" id="GO:0003677">
    <property type="term" value="F:DNA binding"/>
    <property type="evidence" value="ECO:0007669"/>
    <property type="project" value="UniProtKB-KW"/>
</dbReference>
<keyword evidence="7" id="KW-1185">Reference proteome</keyword>
<keyword evidence="3" id="KW-0238">DNA-binding</keyword>
<accession>A0A9N8KJ75</accession>
<dbReference type="CDD" id="cd12148">
    <property type="entry name" value="fungal_TF_MHR"/>
    <property type="match status" value="1"/>
</dbReference>
<dbReference type="Proteomes" id="UP000745764">
    <property type="component" value="Unassembled WGS sequence"/>
</dbReference>
<name>A0A9N8KJ75_9PEZI</name>
<evidence type="ECO:0000256" key="4">
    <source>
        <dbReference type="ARBA" id="ARBA00023242"/>
    </source>
</evidence>
<dbReference type="GO" id="GO:0046872">
    <property type="term" value="F:metal ion binding"/>
    <property type="evidence" value="ECO:0007669"/>
    <property type="project" value="UniProtKB-KW"/>
</dbReference>
<dbReference type="OrthoDB" id="1919336at2759"/>
<proteinExistence type="predicted"/>
<evidence type="ECO:0000256" key="5">
    <source>
        <dbReference type="SAM" id="MobiDB-lite"/>
    </source>
</evidence>
<comment type="caution">
    <text evidence="6">The sequence shown here is derived from an EMBL/GenBank/DDBJ whole genome shotgun (WGS) entry which is preliminary data.</text>
</comment>
<dbReference type="PANTHER" id="PTHR46910:SF3">
    <property type="entry name" value="HALOTOLERANCE PROTEIN 9-RELATED"/>
    <property type="match status" value="1"/>
</dbReference>
<evidence type="ECO:0000313" key="6">
    <source>
        <dbReference type="EMBL" id="CAD0111801.1"/>
    </source>
</evidence>
<evidence type="ECO:0000313" key="7">
    <source>
        <dbReference type="Proteomes" id="UP000745764"/>
    </source>
</evidence>
<feature type="non-terminal residue" evidence="6">
    <location>
        <position position="628"/>
    </location>
</feature>
<reference evidence="6" key="1">
    <citation type="submission" date="2020-06" db="EMBL/GenBank/DDBJ databases">
        <authorList>
            <person name="Onetto C."/>
        </authorList>
    </citation>
    <scope>NUCLEOTIDE SEQUENCE</scope>
</reference>
<evidence type="ECO:0000256" key="2">
    <source>
        <dbReference type="ARBA" id="ARBA00022723"/>
    </source>
</evidence>
<organism evidence="6 7">
    <name type="scientific">Aureobasidium uvarum</name>
    <dbReference type="NCBI Taxonomy" id="2773716"/>
    <lineage>
        <taxon>Eukaryota</taxon>
        <taxon>Fungi</taxon>
        <taxon>Dikarya</taxon>
        <taxon>Ascomycota</taxon>
        <taxon>Pezizomycotina</taxon>
        <taxon>Dothideomycetes</taxon>
        <taxon>Dothideomycetidae</taxon>
        <taxon>Dothideales</taxon>
        <taxon>Saccotheciaceae</taxon>
        <taxon>Aureobasidium</taxon>
    </lineage>
</organism>
<dbReference type="AlphaFoldDB" id="A0A9N8KJ75"/>
<protein>
    <recommendedName>
        <fullName evidence="8">Zn(2)-C6 fungal-type domain-containing protein</fullName>
    </recommendedName>
</protein>
<dbReference type="InterPro" id="IPR050987">
    <property type="entry name" value="AtrR-like"/>
</dbReference>
<keyword evidence="4" id="KW-0539">Nucleus</keyword>
<evidence type="ECO:0000256" key="3">
    <source>
        <dbReference type="ARBA" id="ARBA00023125"/>
    </source>
</evidence>
<keyword evidence="2" id="KW-0479">Metal-binding</keyword>
<comment type="subcellular location">
    <subcellularLocation>
        <location evidence="1">Nucleus</location>
    </subcellularLocation>
</comment>
<evidence type="ECO:0008006" key="8">
    <source>
        <dbReference type="Google" id="ProtNLM"/>
    </source>
</evidence>
<feature type="region of interest" description="Disordered" evidence="5">
    <location>
        <begin position="126"/>
        <end position="176"/>
    </location>
</feature>
<dbReference type="PANTHER" id="PTHR46910">
    <property type="entry name" value="TRANSCRIPTION FACTOR PDR1"/>
    <property type="match status" value="1"/>
</dbReference>
<gene>
    <name evidence="6" type="ORF">AWRI4620_LOCUS6056</name>
</gene>